<dbReference type="AlphaFoldDB" id="A0A1I2CC51"/>
<dbReference type="GO" id="GO:0016747">
    <property type="term" value="F:acyltransferase activity, transferring groups other than amino-acyl groups"/>
    <property type="evidence" value="ECO:0007669"/>
    <property type="project" value="InterPro"/>
</dbReference>
<sequence length="284" mass="29939">MTTTLRPAGPERPAPDGGRARDFTVCVNGRPVGGLELSAGPRASARGGTGTGRIAALSIDEPDRRRGRGTVAALAAEEVLRLWGCARIEVTVPADAAYALRLAAALGYVESARGMLKPLPDAPPHALPAGSLVRPFTAGEYGPWRQLDAERYVAALLAHGVPREQAEQREATGFDRVLPQGRDTPGAALYALVHDGGTVGRAALRLYDPADPAVPAYVLSVEVDAAHRGRGHGRTLMLAAENACREVGSTALALTVFADNTPAVRLYESLGYRTTLRHLTKTLT</sequence>
<dbReference type="EMBL" id="FONG01000004">
    <property type="protein sequence ID" value="SFE65798.1"/>
    <property type="molecule type" value="Genomic_DNA"/>
</dbReference>
<dbReference type="STRING" id="380248.SAMN05216251_104259"/>
<dbReference type="PROSITE" id="PS51186">
    <property type="entry name" value="GNAT"/>
    <property type="match status" value="2"/>
</dbReference>
<evidence type="ECO:0000259" key="4">
    <source>
        <dbReference type="PROSITE" id="PS51186"/>
    </source>
</evidence>
<dbReference type="InterPro" id="IPR050832">
    <property type="entry name" value="Bact_Acetyltransf"/>
</dbReference>
<dbReference type="Gene3D" id="3.40.630.30">
    <property type="match status" value="2"/>
</dbReference>
<evidence type="ECO:0000313" key="6">
    <source>
        <dbReference type="Proteomes" id="UP000199323"/>
    </source>
</evidence>
<evidence type="ECO:0000256" key="2">
    <source>
        <dbReference type="ARBA" id="ARBA00023315"/>
    </source>
</evidence>
<evidence type="ECO:0000313" key="5">
    <source>
        <dbReference type="EMBL" id="SFE65798.1"/>
    </source>
</evidence>
<reference evidence="5 6" key="1">
    <citation type="submission" date="2016-10" db="EMBL/GenBank/DDBJ databases">
        <authorList>
            <person name="de Groot N.N."/>
        </authorList>
    </citation>
    <scope>NUCLEOTIDE SEQUENCE [LARGE SCALE GENOMIC DNA]</scope>
    <source>
        <strain evidence="5 6">CGMCC 4.3510</strain>
    </source>
</reference>
<protein>
    <submittedName>
        <fullName evidence="5">Acetyltransferase (GNAT) family protein</fullName>
    </submittedName>
</protein>
<feature type="domain" description="N-acetyltransferase" evidence="4">
    <location>
        <begin position="1"/>
        <end position="130"/>
    </location>
</feature>
<keyword evidence="2" id="KW-0012">Acyltransferase</keyword>
<evidence type="ECO:0000256" key="3">
    <source>
        <dbReference type="SAM" id="MobiDB-lite"/>
    </source>
</evidence>
<dbReference type="InterPro" id="IPR000182">
    <property type="entry name" value="GNAT_dom"/>
</dbReference>
<keyword evidence="6" id="KW-1185">Reference proteome</keyword>
<dbReference type="Pfam" id="PF00583">
    <property type="entry name" value="Acetyltransf_1"/>
    <property type="match status" value="2"/>
</dbReference>
<dbReference type="SUPFAM" id="SSF55729">
    <property type="entry name" value="Acyl-CoA N-acyltransferases (Nat)"/>
    <property type="match status" value="2"/>
</dbReference>
<dbReference type="PANTHER" id="PTHR43877">
    <property type="entry name" value="AMINOALKYLPHOSPHONATE N-ACETYLTRANSFERASE-RELATED-RELATED"/>
    <property type="match status" value="1"/>
</dbReference>
<feature type="region of interest" description="Disordered" evidence="3">
    <location>
        <begin position="1"/>
        <end position="21"/>
    </location>
</feature>
<dbReference type="InterPro" id="IPR016181">
    <property type="entry name" value="Acyl_CoA_acyltransferase"/>
</dbReference>
<evidence type="ECO:0000256" key="1">
    <source>
        <dbReference type="ARBA" id="ARBA00022679"/>
    </source>
</evidence>
<organism evidence="5 6">
    <name type="scientific">Actinacidiphila alni</name>
    <dbReference type="NCBI Taxonomy" id="380248"/>
    <lineage>
        <taxon>Bacteria</taxon>
        <taxon>Bacillati</taxon>
        <taxon>Actinomycetota</taxon>
        <taxon>Actinomycetes</taxon>
        <taxon>Kitasatosporales</taxon>
        <taxon>Streptomycetaceae</taxon>
        <taxon>Actinacidiphila</taxon>
    </lineage>
</organism>
<dbReference type="OrthoDB" id="3381976at2"/>
<proteinExistence type="predicted"/>
<dbReference type="CDD" id="cd04301">
    <property type="entry name" value="NAT_SF"/>
    <property type="match status" value="2"/>
</dbReference>
<keyword evidence="1 5" id="KW-0808">Transferase</keyword>
<dbReference type="RefSeq" id="WP_093712928.1">
    <property type="nucleotide sequence ID" value="NZ_FONG01000004.1"/>
</dbReference>
<feature type="domain" description="N-acetyltransferase" evidence="4">
    <location>
        <begin position="131"/>
        <end position="284"/>
    </location>
</feature>
<accession>A0A1I2CC51</accession>
<dbReference type="Proteomes" id="UP000199323">
    <property type="component" value="Unassembled WGS sequence"/>
</dbReference>
<gene>
    <name evidence="5" type="ORF">SAMN05216251_104259</name>
</gene>
<name>A0A1I2CC51_9ACTN</name>